<dbReference type="GO" id="GO:0005886">
    <property type="term" value="C:plasma membrane"/>
    <property type="evidence" value="ECO:0007669"/>
    <property type="project" value="UniProtKB-SubCell"/>
</dbReference>
<dbReference type="PANTHER" id="PTHR42718">
    <property type="entry name" value="MAJOR FACILITATOR SUPERFAMILY MULTIDRUG TRANSPORTER MFSC"/>
    <property type="match status" value="1"/>
</dbReference>
<evidence type="ECO:0000259" key="8">
    <source>
        <dbReference type="PROSITE" id="PS50850"/>
    </source>
</evidence>
<evidence type="ECO:0000313" key="9">
    <source>
        <dbReference type="EMBL" id="RSM78167.1"/>
    </source>
</evidence>
<feature type="transmembrane region" description="Helical" evidence="7">
    <location>
        <begin position="211"/>
        <end position="230"/>
    </location>
</feature>
<dbReference type="RefSeq" id="WP_051794991.1">
    <property type="nucleotide sequence ID" value="NZ_QHKI01000037.1"/>
</dbReference>
<keyword evidence="5 7" id="KW-1133">Transmembrane helix</keyword>
<feature type="transmembrane region" description="Helical" evidence="7">
    <location>
        <begin position="150"/>
        <end position="172"/>
    </location>
</feature>
<dbReference type="Gene3D" id="1.20.1250.20">
    <property type="entry name" value="MFS general substrate transporter like domains"/>
    <property type="match status" value="1"/>
</dbReference>
<dbReference type="OrthoDB" id="4325372at2"/>
<feature type="transmembrane region" description="Helical" evidence="7">
    <location>
        <begin position="116"/>
        <end position="138"/>
    </location>
</feature>
<evidence type="ECO:0000256" key="1">
    <source>
        <dbReference type="ARBA" id="ARBA00004651"/>
    </source>
</evidence>
<keyword evidence="3" id="KW-1003">Cell membrane</keyword>
<feature type="transmembrane region" description="Helical" evidence="7">
    <location>
        <begin position="339"/>
        <end position="362"/>
    </location>
</feature>
<evidence type="ECO:0000256" key="7">
    <source>
        <dbReference type="SAM" id="Phobius"/>
    </source>
</evidence>
<feature type="transmembrane region" description="Helical" evidence="7">
    <location>
        <begin position="447"/>
        <end position="469"/>
    </location>
</feature>
<keyword evidence="2" id="KW-0813">Transport</keyword>
<dbReference type="PANTHER" id="PTHR42718:SF46">
    <property type="entry name" value="BLR6921 PROTEIN"/>
    <property type="match status" value="1"/>
</dbReference>
<proteinExistence type="predicted"/>
<protein>
    <submittedName>
        <fullName evidence="9">MFS transporter</fullName>
    </submittedName>
</protein>
<dbReference type="EMBL" id="QHKI01000037">
    <property type="protein sequence ID" value="RSM78167.1"/>
    <property type="molecule type" value="Genomic_DNA"/>
</dbReference>
<reference evidence="9 10" key="1">
    <citation type="submission" date="2018-05" db="EMBL/GenBank/DDBJ databases">
        <title>Evolution of GPA BGCs.</title>
        <authorList>
            <person name="Waglechner N."/>
            <person name="Wright G.D."/>
        </authorList>
    </citation>
    <scope>NUCLEOTIDE SEQUENCE [LARGE SCALE GENOMIC DNA]</scope>
    <source>
        <strain evidence="9 10">A82846</strain>
    </source>
</reference>
<feature type="transmembrane region" description="Helical" evidence="7">
    <location>
        <begin position="280"/>
        <end position="303"/>
    </location>
</feature>
<feature type="domain" description="Major facilitator superfamily (MFS) profile" evidence="8">
    <location>
        <begin position="25"/>
        <end position="476"/>
    </location>
</feature>
<dbReference type="Gene3D" id="1.20.1720.10">
    <property type="entry name" value="Multidrug resistance protein D"/>
    <property type="match status" value="1"/>
</dbReference>
<feature type="transmembrane region" description="Helical" evidence="7">
    <location>
        <begin position="91"/>
        <end position="110"/>
    </location>
</feature>
<feature type="transmembrane region" description="Helical" evidence="7">
    <location>
        <begin position="178"/>
        <end position="199"/>
    </location>
</feature>
<dbReference type="InterPro" id="IPR011701">
    <property type="entry name" value="MFS"/>
</dbReference>
<dbReference type="InterPro" id="IPR036259">
    <property type="entry name" value="MFS_trans_sf"/>
</dbReference>
<name>A0A428Z0W2_KIBAR</name>
<dbReference type="CDD" id="cd17321">
    <property type="entry name" value="MFS_MMR_MDR_like"/>
    <property type="match status" value="1"/>
</dbReference>
<evidence type="ECO:0000256" key="5">
    <source>
        <dbReference type="ARBA" id="ARBA00022989"/>
    </source>
</evidence>
<dbReference type="Pfam" id="PF07690">
    <property type="entry name" value="MFS_1"/>
    <property type="match status" value="1"/>
</dbReference>
<dbReference type="AlphaFoldDB" id="A0A428Z0W2"/>
<feature type="transmembrane region" description="Helical" evidence="7">
    <location>
        <begin position="309"/>
        <end position="327"/>
    </location>
</feature>
<dbReference type="SUPFAM" id="SSF103473">
    <property type="entry name" value="MFS general substrate transporter"/>
    <property type="match status" value="1"/>
</dbReference>
<evidence type="ECO:0000313" key="10">
    <source>
        <dbReference type="Proteomes" id="UP000287547"/>
    </source>
</evidence>
<sequence>MTRESGTVDTVQAGPAELPTTRALGLLVICAAQFLVALDLSIVNVAVPAMTRELGFDPGSTGWVLSAYALAFAAMLLLGGRIADLYGRKRVFVISLLVLGAASMLAGAAWSPAVLIAGRVLQGLAAGFIAPSALGLLTASIPEGPQRERALGISGAVLSSGFVSGMLGGGLLTEFLSWRWTIFINVPVVIVAAALAVRWLPESRVRERSKLDVPGGLLSAGAMLCIVYGLEEAGPGTSWMYTALLLVVGVGLALLFVLCERRSSSPLLPLSLFRIRAVGGANVIALAMGAAHGGMLIILTLYLQEVLRYGALATGLAFALSGTVAILTGTITGRLLQRWSMYSVLMFGIITSALGLLALVALPAQGGLWLVLVATSVDSFGHIIVIVVVSVAANNGVPADHKAVAGAVLNTAQQLGIALGVAVLTSVAAVVTAAQSGADTSGAVLDGWRWALALGTAIILSAAPLAVAIRRRLQAP</sequence>
<feature type="transmembrane region" description="Helical" evidence="7">
    <location>
        <begin position="24"/>
        <end position="49"/>
    </location>
</feature>
<evidence type="ECO:0000256" key="6">
    <source>
        <dbReference type="ARBA" id="ARBA00023136"/>
    </source>
</evidence>
<evidence type="ECO:0000256" key="4">
    <source>
        <dbReference type="ARBA" id="ARBA00022692"/>
    </source>
</evidence>
<gene>
    <name evidence="9" type="ORF">DMH04_33965</name>
</gene>
<comment type="caution">
    <text evidence="9">The sequence shown here is derived from an EMBL/GenBank/DDBJ whole genome shotgun (WGS) entry which is preliminary data.</text>
</comment>
<dbReference type="PROSITE" id="PS00216">
    <property type="entry name" value="SUGAR_TRANSPORT_1"/>
    <property type="match status" value="1"/>
</dbReference>
<feature type="transmembrane region" description="Helical" evidence="7">
    <location>
        <begin position="415"/>
        <end position="435"/>
    </location>
</feature>
<feature type="transmembrane region" description="Helical" evidence="7">
    <location>
        <begin position="368"/>
        <end position="394"/>
    </location>
</feature>
<feature type="transmembrane region" description="Helical" evidence="7">
    <location>
        <begin position="236"/>
        <end position="259"/>
    </location>
</feature>
<comment type="subcellular location">
    <subcellularLocation>
        <location evidence="1">Cell membrane</location>
        <topology evidence="1">Multi-pass membrane protein</topology>
    </subcellularLocation>
</comment>
<keyword evidence="6 7" id="KW-0472">Membrane</keyword>
<keyword evidence="4 7" id="KW-0812">Transmembrane</keyword>
<dbReference type="InterPro" id="IPR005829">
    <property type="entry name" value="Sugar_transporter_CS"/>
</dbReference>
<accession>A0A428Z0W2</accession>
<dbReference type="Proteomes" id="UP000287547">
    <property type="component" value="Unassembled WGS sequence"/>
</dbReference>
<evidence type="ECO:0000256" key="2">
    <source>
        <dbReference type="ARBA" id="ARBA00022448"/>
    </source>
</evidence>
<dbReference type="PROSITE" id="PS50850">
    <property type="entry name" value="MFS"/>
    <property type="match status" value="1"/>
</dbReference>
<organism evidence="9 10">
    <name type="scientific">Kibdelosporangium aridum</name>
    <dbReference type="NCBI Taxonomy" id="2030"/>
    <lineage>
        <taxon>Bacteria</taxon>
        <taxon>Bacillati</taxon>
        <taxon>Actinomycetota</taxon>
        <taxon>Actinomycetes</taxon>
        <taxon>Pseudonocardiales</taxon>
        <taxon>Pseudonocardiaceae</taxon>
        <taxon>Kibdelosporangium</taxon>
    </lineage>
</organism>
<dbReference type="InterPro" id="IPR020846">
    <property type="entry name" value="MFS_dom"/>
</dbReference>
<dbReference type="GO" id="GO:0022857">
    <property type="term" value="F:transmembrane transporter activity"/>
    <property type="evidence" value="ECO:0007669"/>
    <property type="project" value="InterPro"/>
</dbReference>
<evidence type="ECO:0000256" key="3">
    <source>
        <dbReference type="ARBA" id="ARBA00022475"/>
    </source>
</evidence>
<feature type="transmembrane region" description="Helical" evidence="7">
    <location>
        <begin position="61"/>
        <end position="79"/>
    </location>
</feature>